<protein>
    <submittedName>
        <fullName evidence="3">BON domain-containing protein</fullName>
    </submittedName>
</protein>
<dbReference type="PROSITE" id="PS50914">
    <property type="entry name" value="BON"/>
    <property type="match status" value="1"/>
</dbReference>
<evidence type="ECO:0000313" key="4">
    <source>
        <dbReference type="Proteomes" id="UP000574067"/>
    </source>
</evidence>
<feature type="region of interest" description="Disordered" evidence="1">
    <location>
        <begin position="239"/>
        <end position="258"/>
    </location>
</feature>
<dbReference type="Proteomes" id="UP000574067">
    <property type="component" value="Unassembled WGS sequence"/>
</dbReference>
<organism evidence="3 4">
    <name type="scientific">Azohydromonas caseinilytica</name>
    <dbReference type="NCBI Taxonomy" id="2728836"/>
    <lineage>
        <taxon>Bacteria</taxon>
        <taxon>Pseudomonadati</taxon>
        <taxon>Pseudomonadota</taxon>
        <taxon>Betaproteobacteria</taxon>
        <taxon>Burkholderiales</taxon>
        <taxon>Sphaerotilaceae</taxon>
        <taxon>Azohydromonas</taxon>
    </lineage>
</organism>
<feature type="domain" description="BON" evidence="2">
    <location>
        <begin position="170"/>
        <end position="236"/>
    </location>
</feature>
<proteinExistence type="predicted"/>
<accession>A0A848FG67</accession>
<comment type="caution">
    <text evidence="3">The sequence shown here is derived from an EMBL/GenBank/DDBJ whole genome shotgun (WGS) entry which is preliminary data.</text>
</comment>
<dbReference type="EMBL" id="JABBFW010000015">
    <property type="protein sequence ID" value="NML17130.1"/>
    <property type="molecule type" value="Genomic_DNA"/>
</dbReference>
<dbReference type="RefSeq" id="WP_169162034.1">
    <property type="nucleotide sequence ID" value="NZ_JABBFW010000015.1"/>
</dbReference>
<evidence type="ECO:0000259" key="2">
    <source>
        <dbReference type="PROSITE" id="PS50914"/>
    </source>
</evidence>
<dbReference type="Pfam" id="PF04972">
    <property type="entry name" value="BON"/>
    <property type="match status" value="1"/>
</dbReference>
<evidence type="ECO:0000256" key="1">
    <source>
        <dbReference type="SAM" id="MobiDB-lite"/>
    </source>
</evidence>
<feature type="region of interest" description="Disordered" evidence="1">
    <location>
        <begin position="81"/>
        <end position="106"/>
    </location>
</feature>
<name>A0A848FG67_9BURK</name>
<dbReference type="InterPro" id="IPR007055">
    <property type="entry name" value="BON_dom"/>
</dbReference>
<dbReference type="AlphaFoldDB" id="A0A848FG67"/>
<sequence>MPRLLTVLAPLAVAAAVKYLRDPDPGRQRRARWRREAGDAVHEAGDALERAGRQAADRLQDLAHEGRKAGRRALHRAEALARESHGRRALRHGQPPEPEHSGRGGALTGVVGGLAVGAAAVYMLDPQQGRQRLAWARDRAVRYAASAGLGPRAEALAAQLGRLLGGAAPDDATLAARVRAVLERTVSQPQAIEVSVAAGCVTLGGPVLASEQARLLEAVQAVRGVRRIDIRLQLQGPGEALPSLPHAPQGEAMPAPRVSGPRPLALAGGAALALYGLRRRGWVGLLAGAAGLGLALRAGRDRGPR</sequence>
<keyword evidence="4" id="KW-1185">Reference proteome</keyword>
<gene>
    <name evidence="3" type="ORF">HHL10_19325</name>
</gene>
<evidence type="ECO:0000313" key="3">
    <source>
        <dbReference type="EMBL" id="NML17130.1"/>
    </source>
</evidence>
<dbReference type="Gene3D" id="3.30.1340.30">
    <property type="match status" value="1"/>
</dbReference>
<reference evidence="3 4" key="1">
    <citation type="submission" date="2020-04" db="EMBL/GenBank/DDBJ databases">
        <title>Azohydromonas sp. isolated from soil.</title>
        <authorList>
            <person name="Dahal R.H."/>
        </authorList>
    </citation>
    <scope>NUCLEOTIDE SEQUENCE [LARGE SCALE GENOMIC DNA]</scope>
    <source>
        <strain evidence="3 4">G-1-1-14</strain>
    </source>
</reference>